<evidence type="ECO:0008006" key="3">
    <source>
        <dbReference type="Google" id="ProtNLM"/>
    </source>
</evidence>
<evidence type="ECO:0000313" key="2">
    <source>
        <dbReference type="Proteomes" id="UP000622653"/>
    </source>
</evidence>
<dbReference type="PROSITE" id="PS51257">
    <property type="entry name" value="PROKAR_LIPOPROTEIN"/>
    <property type="match status" value="1"/>
</dbReference>
<dbReference type="Proteomes" id="UP000622653">
    <property type="component" value="Unassembled WGS sequence"/>
</dbReference>
<dbReference type="RefSeq" id="WP_194562158.1">
    <property type="nucleotide sequence ID" value="NZ_JADKPV010000001.1"/>
</dbReference>
<evidence type="ECO:0000313" key="1">
    <source>
        <dbReference type="EMBL" id="MBF4500735.1"/>
    </source>
</evidence>
<reference evidence="1" key="1">
    <citation type="submission" date="2020-11" db="EMBL/GenBank/DDBJ databases">
        <title>Multidrug resistant novel bacterium Savagea serpentis sp. nov., isolated from the scats of a vine snake (Ahaetulla nasuta).</title>
        <authorList>
            <person name="Venkata Ramana V."/>
            <person name="Vikas Patil S."/>
            <person name="Yogita Lugani V."/>
        </authorList>
    </citation>
    <scope>NUCLEOTIDE SEQUENCE</scope>
    <source>
        <strain evidence="1">SN6</strain>
    </source>
</reference>
<sequence>MKRIIGLLVLSVILVACSDGDEFIKVNDDLIEHVGIPYDAIWVELDQIEQEVEAGHVTSEMFESRVEDLYEESKKIVAYAEAYEQPKDKDAQQLLKHIQENAQVKQQYIEAVQNYLQWLNTVPEDEEETIVTETWEYEDRIESSRQALIDSDETVQTFIDSVIGQ</sequence>
<comment type="caution">
    <text evidence="1">The sequence shown here is derived from an EMBL/GenBank/DDBJ whole genome shotgun (WGS) entry which is preliminary data.</text>
</comment>
<accession>A0A8J7GJ01</accession>
<dbReference type="AlphaFoldDB" id="A0A8J7GJ01"/>
<proteinExistence type="predicted"/>
<keyword evidence="2" id="KW-1185">Reference proteome</keyword>
<name>A0A8J7GJ01_9BACL</name>
<organism evidence="1 2">
    <name type="scientific">Savagea serpentis</name>
    <dbReference type="NCBI Taxonomy" id="2785297"/>
    <lineage>
        <taxon>Bacteria</taxon>
        <taxon>Bacillati</taxon>
        <taxon>Bacillota</taxon>
        <taxon>Bacilli</taxon>
        <taxon>Bacillales</taxon>
        <taxon>Caryophanaceae</taxon>
        <taxon>Savagea</taxon>
    </lineage>
</organism>
<dbReference type="EMBL" id="JADKPV010000001">
    <property type="protein sequence ID" value="MBF4500735.1"/>
    <property type="molecule type" value="Genomic_DNA"/>
</dbReference>
<gene>
    <name evidence="1" type="ORF">IRY55_05095</name>
</gene>
<protein>
    <recommendedName>
        <fullName evidence="3">Lipoprotein</fullName>
    </recommendedName>
</protein>